<name>A0AAD5XDA7_9FUNG</name>
<dbReference type="EMBL" id="JADGJH010002514">
    <property type="protein sequence ID" value="KAJ3097362.1"/>
    <property type="molecule type" value="Genomic_DNA"/>
</dbReference>
<evidence type="ECO:0000256" key="1">
    <source>
        <dbReference type="SAM" id="Phobius"/>
    </source>
</evidence>
<gene>
    <name evidence="2" type="ORF">HK100_005376</name>
</gene>
<proteinExistence type="predicted"/>
<accession>A0AAD5XDA7</accession>
<dbReference type="AlphaFoldDB" id="A0AAD5XDA7"/>
<sequence length="267" mass="28092">MSVSLSVRQGPTGSVTSQLFIESKYLASISSAPPTISANFTIQGETLCMITASYITSALYKCPASISSENIGVHCAAIPCVAPSGPKVPGKYIVEAAFKVCGVTGSTESCVSDSVLSAATRMTAGTRVNNGTGANTPSFDSAIRIQINAKNLTSAVTSSDSGHALLNIAHSTSDSGQTNFTADGSESNTTATIIGITIASLVAFGMLIAACFWRKRSIARRSKTKLRKFSEEDEKEDESFVCAKGQGFEGDDEQLVKFNHPGRFYIK</sequence>
<dbReference type="Proteomes" id="UP001211907">
    <property type="component" value="Unassembled WGS sequence"/>
</dbReference>
<reference evidence="2" key="1">
    <citation type="submission" date="2020-05" db="EMBL/GenBank/DDBJ databases">
        <title>Phylogenomic resolution of chytrid fungi.</title>
        <authorList>
            <person name="Stajich J.E."/>
            <person name="Amses K."/>
            <person name="Simmons R."/>
            <person name="Seto K."/>
            <person name="Myers J."/>
            <person name="Bonds A."/>
            <person name="Quandt C.A."/>
            <person name="Barry K."/>
            <person name="Liu P."/>
            <person name="Grigoriev I."/>
            <person name="Longcore J.E."/>
            <person name="James T.Y."/>
        </authorList>
    </citation>
    <scope>NUCLEOTIDE SEQUENCE</scope>
    <source>
        <strain evidence="2">JEL0513</strain>
    </source>
</reference>
<evidence type="ECO:0000313" key="3">
    <source>
        <dbReference type="Proteomes" id="UP001211907"/>
    </source>
</evidence>
<organism evidence="2 3">
    <name type="scientific">Physocladia obscura</name>
    <dbReference type="NCBI Taxonomy" id="109957"/>
    <lineage>
        <taxon>Eukaryota</taxon>
        <taxon>Fungi</taxon>
        <taxon>Fungi incertae sedis</taxon>
        <taxon>Chytridiomycota</taxon>
        <taxon>Chytridiomycota incertae sedis</taxon>
        <taxon>Chytridiomycetes</taxon>
        <taxon>Chytridiales</taxon>
        <taxon>Chytriomycetaceae</taxon>
        <taxon>Physocladia</taxon>
    </lineage>
</organism>
<keyword evidence="3" id="KW-1185">Reference proteome</keyword>
<evidence type="ECO:0000313" key="2">
    <source>
        <dbReference type="EMBL" id="KAJ3097362.1"/>
    </source>
</evidence>
<feature type="transmembrane region" description="Helical" evidence="1">
    <location>
        <begin position="193"/>
        <end position="213"/>
    </location>
</feature>
<keyword evidence="1" id="KW-1133">Transmembrane helix</keyword>
<protein>
    <submittedName>
        <fullName evidence="2">Uncharacterized protein</fullName>
    </submittedName>
</protein>
<comment type="caution">
    <text evidence="2">The sequence shown here is derived from an EMBL/GenBank/DDBJ whole genome shotgun (WGS) entry which is preliminary data.</text>
</comment>
<keyword evidence="1" id="KW-0472">Membrane</keyword>
<keyword evidence="1" id="KW-0812">Transmembrane</keyword>